<feature type="domain" description="Alanyl-transfer RNA synthetases family profile" evidence="7">
    <location>
        <begin position="1"/>
        <end position="253"/>
    </location>
</feature>
<dbReference type="SMART" id="SM00863">
    <property type="entry name" value="tRNA_SAD"/>
    <property type="match status" value="1"/>
</dbReference>
<dbReference type="PANTHER" id="PTHR43462">
    <property type="entry name" value="ALANYL-TRNA EDITING PROTEIN"/>
    <property type="match status" value="1"/>
</dbReference>
<name>A0ABV8DG38_9BURK</name>
<evidence type="ECO:0000259" key="7">
    <source>
        <dbReference type="PROSITE" id="PS50860"/>
    </source>
</evidence>
<evidence type="ECO:0000256" key="1">
    <source>
        <dbReference type="ARBA" id="ARBA00001947"/>
    </source>
</evidence>
<organism evidence="8 9">
    <name type="scientific">Acidovorax facilis</name>
    <dbReference type="NCBI Taxonomy" id="12917"/>
    <lineage>
        <taxon>Bacteria</taxon>
        <taxon>Pseudomonadati</taxon>
        <taxon>Pseudomonadota</taxon>
        <taxon>Betaproteobacteria</taxon>
        <taxon>Burkholderiales</taxon>
        <taxon>Comamonadaceae</taxon>
        <taxon>Acidovorax</taxon>
    </lineage>
</organism>
<dbReference type="InterPro" id="IPR018163">
    <property type="entry name" value="Thr/Ala-tRNA-synth_IIc_edit"/>
</dbReference>
<accession>A0ABV8DG38</accession>
<evidence type="ECO:0000256" key="2">
    <source>
        <dbReference type="ARBA" id="ARBA00004496"/>
    </source>
</evidence>
<dbReference type="InterPro" id="IPR051335">
    <property type="entry name" value="Alanyl-tRNA_Editing_Enzymes"/>
</dbReference>
<dbReference type="RefSeq" id="WP_055398334.1">
    <property type="nucleotide sequence ID" value="NZ_CP192460.1"/>
</dbReference>
<keyword evidence="5" id="KW-0862">Zinc</keyword>
<keyword evidence="9" id="KW-1185">Reference proteome</keyword>
<evidence type="ECO:0000256" key="6">
    <source>
        <dbReference type="ARBA" id="ARBA00032577"/>
    </source>
</evidence>
<dbReference type="Pfam" id="PF01411">
    <property type="entry name" value="tRNA-synt_2c"/>
    <property type="match status" value="1"/>
</dbReference>
<comment type="subcellular location">
    <subcellularLocation>
        <location evidence="2">Cytoplasm</location>
    </subcellularLocation>
</comment>
<keyword evidence="4" id="KW-0479">Metal-binding</keyword>
<dbReference type="Proteomes" id="UP001595693">
    <property type="component" value="Unassembled WGS sequence"/>
</dbReference>
<dbReference type="SUPFAM" id="SSF50447">
    <property type="entry name" value="Translation proteins"/>
    <property type="match status" value="1"/>
</dbReference>
<sequence>MTQDLFRQDAYLRECSAHITAVTDTGIVLDQTVFYPLGGGQAGDSGVLVLADGTEIAITDTRKGKDAEGNPTSDIVHIPAPGQEDRVAQLAQQGPGTAVTARIDWERRHRMMRLHTTSHLLCHVVPQLVNGCSITPDYARLDFAMTDPLDKEQLTAAIATLVAAAHPLTVASISDEELDANPALVKSMSVQPPRGTGRIRTIRIGGEDNAPLIDLQPCGGTHVANTSEIGAIVVTKIEKKSATTRRVVLGFAQ</sequence>
<evidence type="ECO:0000256" key="3">
    <source>
        <dbReference type="ARBA" id="ARBA00017959"/>
    </source>
</evidence>
<evidence type="ECO:0000256" key="4">
    <source>
        <dbReference type="ARBA" id="ARBA00022723"/>
    </source>
</evidence>
<dbReference type="InterPro" id="IPR018165">
    <property type="entry name" value="Ala-tRNA-synth_IIc_core"/>
</dbReference>
<protein>
    <recommendedName>
        <fullName evidence="3">Alanine--tRNA ligase</fullName>
    </recommendedName>
    <alternativeName>
        <fullName evidence="6">Alanyl-tRNA synthetase</fullName>
    </alternativeName>
</protein>
<reference evidence="9" key="1">
    <citation type="journal article" date="2019" name="Int. J. Syst. Evol. Microbiol.">
        <title>The Global Catalogue of Microorganisms (GCM) 10K type strain sequencing project: providing services to taxonomists for standard genome sequencing and annotation.</title>
        <authorList>
            <consortium name="The Broad Institute Genomics Platform"/>
            <consortium name="The Broad Institute Genome Sequencing Center for Infectious Disease"/>
            <person name="Wu L."/>
            <person name="Ma J."/>
        </authorList>
    </citation>
    <scope>NUCLEOTIDE SEQUENCE [LARGE SCALE GENOMIC DNA]</scope>
    <source>
        <strain evidence="9">CCUG 2113</strain>
    </source>
</reference>
<dbReference type="InterPro" id="IPR009000">
    <property type="entry name" value="Transl_B-barrel_sf"/>
</dbReference>
<dbReference type="EMBL" id="JBHSAJ010000066">
    <property type="protein sequence ID" value="MFC3937388.1"/>
    <property type="molecule type" value="Genomic_DNA"/>
</dbReference>
<dbReference type="InterPro" id="IPR018164">
    <property type="entry name" value="Ala-tRNA-synth_IIc_N"/>
</dbReference>
<dbReference type="Gene3D" id="2.40.30.130">
    <property type="match status" value="1"/>
</dbReference>
<comment type="cofactor">
    <cofactor evidence="1">
        <name>Zn(2+)</name>
        <dbReference type="ChEBI" id="CHEBI:29105"/>
    </cofactor>
</comment>
<dbReference type="Pfam" id="PF07973">
    <property type="entry name" value="tRNA_SAD"/>
    <property type="match status" value="1"/>
</dbReference>
<gene>
    <name evidence="8" type="ORF">ACFOW3_22430</name>
</gene>
<dbReference type="InterPro" id="IPR012947">
    <property type="entry name" value="tRNA_SAD"/>
</dbReference>
<dbReference type="SUPFAM" id="SSF55186">
    <property type="entry name" value="ThrRS/AlaRS common domain"/>
    <property type="match status" value="1"/>
</dbReference>
<evidence type="ECO:0000256" key="5">
    <source>
        <dbReference type="ARBA" id="ARBA00022833"/>
    </source>
</evidence>
<comment type="caution">
    <text evidence="8">The sequence shown here is derived from an EMBL/GenBank/DDBJ whole genome shotgun (WGS) entry which is preliminary data.</text>
</comment>
<dbReference type="PROSITE" id="PS50860">
    <property type="entry name" value="AA_TRNA_LIGASE_II_ALA"/>
    <property type="match status" value="1"/>
</dbReference>
<evidence type="ECO:0000313" key="9">
    <source>
        <dbReference type="Proteomes" id="UP001595693"/>
    </source>
</evidence>
<proteinExistence type="predicted"/>
<evidence type="ECO:0000313" key="8">
    <source>
        <dbReference type="EMBL" id="MFC3937388.1"/>
    </source>
</evidence>
<dbReference type="Gene3D" id="3.30.980.10">
    <property type="entry name" value="Threonyl-trna Synthetase, Chain A, domain 2"/>
    <property type="match status" value="1"/>
</dbReference>
<dbReference type="PANTHER" id="PTHR43462:SF1">
    <property type="entry name" value="ALANYL-TRNA EDITING PROTEIN AARSD1"/>
    <property type="match status" value="1"/>
</dbReference>